<accession>A0A4V3E2L8</accession>
<keyword evidence="3" id="KW-0378">Hydrolase</keyword>
<dbReference type="SMART" id="SM00849">
    <property type="entry name" value="Lactamase_B"/>
    <property type="match status" value="1"/>
</dbReference>
<gene>
    <name evidence="3" type="ORF">B0I21_101549</name>
</gene>
<evidence type="ECO:0000256" key="1">
    <source>
        <dbReference type="ARBA" id="ARBA00022723"/>
    </source>
</evidence>
<dbReference type="AlphaFoldDB" id="A0A4V3E2L8"/>
<feature type="domain" description="Rhodanese" evidence="2">
    <location>
        <begin position="372"/>
        <end position="459"/>
    </location>
</feature>
<dbReference type="EMBL" id="SNZV01000001">
    <property type="protein sequence ID" value="TDS17678.1"/>
    <property type="molecule type" value="Genomic_DNA"/>
</dbReference>
<dbReference type="InterPro" id="IPR036866">
    <property type="entry name" value="RibonucZ/Hydroxyglut_hydro"/>
</dbReference>
<dbReference type="Gene3D" id="3.60.15.10">
    <property type="entry name" value="Ribonuclease Z/Hydroxyacylglutathione hydrolase-like"/>
    <property type="match status" value="1"/>
</dbReference>
<keyword evidence="4" id="KW-1185">Reference proteome</keyword>
<dbReference type="SUPFAM" id="SSF52821">
    <property type="entry name" value="Rhodanese/Cell cycle control phosphatase"/>
    <property type="match status" value="2"/>
</dbReference>
<dbReference type="PANTHER" id="PTHR43084">
    <property type="entry name" value="PERSULFIDE DIOXYGENASE ETHE1"/>
    <property type="match status" value="1"/>
</dbReference>
<dbReference type="CDD" id="cd00158">
    <property type="entry name" value="RHOD"/>
    <property type="match status" value="2"/>
</dbReference>
<dbReference type="GO" id="GO:0006749">
    <property type="term" value="P:glutathione metabolic process"/>
    <property type="evidence" value="ECO:0007669"/>
    <property type="project" value="InterPro"/>
</dbReference>
<sequence length="459" mass="51136">MFFQQIYDKTLSQASYFIGCQASKEAIVIDAKRDVDTYLTIAKQQNMKITQVLETHIHADFLSGTRELAALTGAAISLSDAGGDAWQYQYPHIGLVDGTIVHVGNLSLEVLHTPGHTPESISLLLRDHPASDEPVMIFTGDFVFVGDVGRPDLLEEVAGVVGSREQGAKQLFASLQRFMALPDYVQVWPGHGAGSACGKALGAVPCSTVGYEKIRNWALRYSAADYAKFEAYLLSDQPEVPRYFAAMKTLNRMPRPLLTEVPVHPVLRSLDWLAKDSQIIDARQKIDFAAAHRAGALNIQHNQAMATWVGSLLDYTEPLIIVSNDEEREEITRKLMRIGFDNITGFITECRESVAQESVQLINAQEVEQSMDNEAYLLVDVRSRQEFERAHIPGAVHSFVGHLYKEDLRKFDGKHVIIYCQAGDRASVAYSYLASRGVRPLSLYLGSFQEWQQSDRPVT</sequence>
<dbReference type="Pfam" id="PF00581">
    <property type="entry name" value="Rhodanese"/>
    <property type="match status" value="1"/>
</dbReference>
<dbReference type="RefSeq" id="WP_133638796.1">
    <property type="nucleotide sequence ID" value="NZ_SNZV01000001.1"/>
</dbReference>
<dbReference type="InterPro" id="IPR044528">
    <property type="entry name" value="POD-like_MBL-fold"/>
</dbReference>
<organism evidence="3 4">
    <name type="scientific">Sphingobacterium paludis</name>
    <dbReference type="NCBI Taxonomy" id="1476465"/>
    <lineage>
        <taxon>Bacteria</taxon>
        <taxon>Pseudomonadati</taxon>
        <taxon>Bacteroidota</taxon>
        <taxon>Sphingobacteriia</taxon>
        <taxon>Sphingobacteriales</taxon>
        <taxon>Sphingobacteriaceae</taxon>
        <taxon>Sphingobacterium</taxon>
    </lineage>
</organism>
<dbReference type="GO" id="GO:0050313">
    <property type="term" value="F:sulfur dioxygenase activity"/>
    <property type="evidence" value="ECO:0007669"/>
    <property type="project" value="InterPro"/>
</dbReference>
<dbReference type="InterPro" id="IPR036873">
    <property type="entry name" value="Rhodanese-like_dom_sf"/>
</dbReference>
<dbReference type="GO" id="GO:0046872">
    <property type="term" value="F:metal ion binding"/>
    <property type="evidence" value="ECO:0007669"/>
    <property type="project" value="UniProtKB-KW"/>
</dbReference>
<dbReference type="GO" id="GO:0070813">
    <property type="term" value="P:hydrogen sulfide metabolic process"/>
    <property type="evidence" value="ECO:0007669"/>
    <property type="project" value="TreeGrafter"/>
</dbReference>
<dbReference type="CDD" id="cd07724">
    <property type="entry name" value="POD-like_MBL-fold"/>
    <property type="match status" value="1"/>
</dbReference>
<dbReference type="Pfam" id="PF00753">
    <property type="entry name" value="Lactamase_B"/>
    <property type="match status" value="1"/>
</dbReference>
<dbReference type="SUPFAM" id="SSF56281">
    <property type="entry name" value="Metallo-hydrolase/oxidoreductase"/>
    <property type="match status" value="1"/>
</dbReference>
<dbReference type="InterPro" id="IPR001763">
    <property type="entry name" value="Rhodanese-like_dom"/>
</dbReference>
<dbReference type="Proteomes" id="UP000294752">
    <property type="component" value="Unassembled WGS sequence"/>
</dbReference>
<comment type="caution">
    <text evidence="3">The sequence shown here is derived from an EMBL/GenBank/DDBJ whole genome shotgun (WGS) entry which is preliminary data.</text>
</comment>
<name>A0A4V3E2L8_9SPHI</name>
<dbReference type="SMART" id="SM00450">
    <property type="entry name" value="RHOD"/>
    <property type="match status" value="1"/>
</dbReference>
<dbReference type="Gene3D" id="3.40.250.10">
    <property type="entry name" value="Rhodanese-like domain"/>
    <property type="match status" value="2"/>
</dbReference>
<proteinExistence type="predicted"/>
<keyword evidence="1" id="KW-0479">Metal-binding</keyword>
<evidence type="ECO:0000313" key="4">
    <source>
        <dbReference type="Proteomes" id="UP000294752"/>
    </source>
</evidence>
<dbReference type="GO" id="GO:0016787">
    <property type="term" value="F:hydrolase activity"/>
    <property type="evidence" value="ECO:0007669"/>
    <property type="project" value="UniProtKB-KW"/>
</dbReference>
<dbReference type="PROSITE" id="PS50206">
    <property type="entry name" value="RHODANESE_3"/>
    <property type="match status" value="2"/>
</dbReference>
<protein>
    <submittedName>
        <fullName evidence="3">Hydroxyacylglutathione hydrolase</fullName>
    </submittedName>
</protein>
<reference evidence="3 4" key="1">
    <citation type="submission" date="2019-03" db="EMBL/GenBank/DDBJ databases">
        <title>Genomic Encyclopedia of Type Strains, Phase III (KMG-III): the genomes of soil and plant-associated and newly described type strains.</title>
        <authorList>
            <person name="Whitman W."/>
        </authorList>
    </citation>
    <scope>NUCLEOTIDE SEQUENCE [LARGE SCALE GENOMIC DNA]</scope>
    <source>
        <strain evidence="3 4">CGMCC 1.12801</strain>
    </source>
</reference>
<evidence type="ECO:0000313" key="3">
    <source>
        <dbReference type="EMBL" id="TDS17678.1"/>
    </source>
</evidence>
<dbReference type="FunFam" id="3.60.15.10:FF:000030">
    <property type="entry name" value="Metallo-beta-lactamase family protein"/>
    <property type="match status" value="1"/>
</dbReference>
<dbReference type="InterPro" id="IPR001279">
    <property type="entry name" value="Metallo-B-lactamas"/>
</dbReference>
<evidence type="ECO:0000259" key="2">
    <source>
        <dbReference type="PROSITE" id="PS50206"/>
    </source>
</evidence>
<dbReference type="PANTHER" id="PTHR43084:SF1">
    <property type="entry name" value="PERSULFIDE DIOXYGENASE ETHE1, MITOCHONDRIAL"/>
    <property type="match status" value="1"/>
</dbReference>
<dbReference type="InterPro" id="IPR051682">
    <property type="entry name" value="Mito_Persulfide_Diox"/>
</dbReference>
<feature type="domain" description="Rhodanese" evidence="2">
    <location>
        <begin position="273"/>
        <end position="355"/>
    </location>
</feature>
<dbReference type="OrthoDB" id="9784009at2"/>